<evidence type="ECO:0000256" key="2">
    <source>
        <dbReference type="ARBA" id="ARBA00006966"/>
    </source>
</evidence>
<dbReference type="GO" id="GO:0006520">
    <property type="term" value="P:amino acid metabolic process"/>
    <property type="evidence" value="ECO:0007669"/>
    <property type="project" value="InterPro"/>
</dbReference>
<dbReference type="PANTHER" id="PTHR48097:SF5">
    <property type="entry name" value="LOW SPECIFICITY L-THREONINE ALDOLASE"/>
    <property type="match status" value="1"/>
</dbReference>
<dbReference type="Pfam" id="PF01212">
    <property type="entry name" value="Beta_elim_lyase"/>
    <property type="match status" value="1"/>
</dbReference>
<comment type="similarity">
    <text evidence="2">Belongs to the threonine aldolase family.</text>
</comment>
<dbReference type="Gene3D" id="3.90.1150.10">
    <property type="entry name" value="Aspartate Aminotransferase, domain 1"/>
    <property type="match status" value="1"/>
</dbReference>
<feature type="domain" description="Aromatic amino acid beta-eliminating lyase/threonine aldolase" evidence="4">
    <location>
        <begin position="12"/>
        <end position="298"/>
    </location>
</feature>
<evidence type="ECO:0000313" key="6">
    <source>
        <dbReference type="Proteomes" id="UP001247307"/>
    </source>
</evidence>
<dbReference type="SUPFAM" id="SSF53383">
    <property type="entry name" value="PLP-dependent transferases"/>
    <property type="match status" value="1"/>
</dbReference>
<sequence>MTRLHDSRLVAFASDNYAGVHPDVLSAIAAANEGHVTAYGDDPYTRRLDEVVRGHFGAEARAYAVFNGTGANVVALTAMTPRWGAVLCADTAHINTDEAGAPESVGGVKLMPLPARRGKLTPEAVESEAWGQDFVHRAAPSVVSISQSTELGTLYTPEEIAGIAEAAHAGGMTLHMDGARIANAAAALGASLKEMTSDAGVDVLSLGATKNGALFGDAVVVLNPEAAPGVERIRKSQMQLASKARFAAAQLVALFGTDLWLENARHANAMAERLGQALAGAEGVELAGPPEANALFATLDRAAAERVRERFPFYDWDEARGQVRWMTAFDTREADVDAFAALVRAETAGPRRA</sequence>
<dbReference type="GO" id="GO:0004793">
    <property type="term" value="F:threonine aldolase activity"/>
    <property type="evidence" value="ECO:0007669"/>
    <property type="project" value="UniProtKB-EC"/>
</dbReference>
<dbReference type="InterPro" id="IPR015421">
    <property type="entry name" value="PyrdxlP-dep_Trfase_major"/>
</dbReference>
<dbReference type="EC" id="4.1.2.5" evidence="5"/>
<dbReference type="RefSeq" id="WP_309848820.1">
    <property type="nucleotide sequence ID" value="NZ_BAAAIU010000004.1"/>
</dbReference>
<reference evidence="5" key="1">
    <citation type="submission" date="2023-07" db="EMBL/GenBank/DDBJ databases">
        <title>Sequencing the genomes of 1000 actinobacteria strains.</title>
        <authorList>
            <person name="Klenk H.-P."/>
        </authorList>
    </citation>
    <scope>NUCLEOTIDE SEQUENCE</scope>
    <source>
        <strain evidence="5">DSM 13988</strain>
    </source>
</reference>
<dbReference type="AlphaFoldDB" id="A0AAE4C7A3"/>
<evidence type="ECO:0000256" key="1">
    <source>
        <dbReference type="ARBA" id="ARBA00001933"/>
    </source>
</evidence>
<proteinExistence type="inferred from homology"/>
<evidence type="ECO:0000256" key="3">
    <source>
        <dbReference type="ARBA" id="ARBA00022898"/>
    </source>
</evidence>
<dbReference type="InterPro" id="IPR001597">
    <property type="entry name" value="ArAA_b-elim_lyase/Thr_aldolase"/>
</dbReference>
<keyword evidence="6" id="KW-1185">Reference proteome</keyword>
<accession>A0AAE4C7A3</accession>
<name>A0AAE4C7A3_9MICC</name>
<protein>
    <submittedName>
        <fullName evidence="5">Threonine aldolase</fullName>
        <ecNumber evidence="5">4.1.2.5</ecNumber>
    </submittedName>
</protein>
<comment type="caution">
    <text evidence="5">The sequence shown here is derived from an EMBL/GenBank/DDBJ whole genome shotgun (WGS) entry which is preliminary data.</text>
</comment>
<organism evidence="5 6">
    <name type="scientific">Falsarthrobacter nasiphocae</name>
    <dbReference type="NCBI Taxonomy" id="189863"/>
    <lineage>
        <taxon>Bacteria</taxon>
        <taxon>Bacillati</taxon>
        <taxon>Actinomycetota</taxon>
        <taxon>Actinomycetes</taxon>
        <taxon>Micrococcales</taxon>
        <taxon>Micrococcaceae</taxon>
        <taxon>Falsarthrobacter</taxon>
    </lineage>
</organism>
<dbReference type="InterPro" id="IPR015424">
    <property type="entry name" value="PyrdxlP-dep_Trfase"/>
</dbReference>
<evidence type="ECO:0000313" key="5">
    <source>
        <dbReference type="EMBL" id="MDR6891250.1"/>
    </source>
</evidence>
<evidence type="ECO:0000259" key="4">
    <source>
        <dbReference type="Pfam" id="PF01212"/>
    </source>
</evidence>
<dbReference type="Gene3D" id="3.40.640.10">
    <property type="entry name" value="Type I PLP-dependent aspartate aminotransferase-like (Major domain)"/>
    <property type="match status" value="1"/>
</dbReference>
<dbReference type="Proteomes" id="UP001247307">
    <property type="component" value="Unassembled WGS sequence"/>
</dbReference>
<comment type="cofactor">
    <cofactor evidence="1">
        <name>pyridoxal 5'-phosphate</name>
        <dbReference type="ChEBI" id="CHEBI:597326"/>
    </cofactor>
</comment>
<keyword evidence="5" id="KW-0456">Lyase</keyword>
<dbReference type="EMBL" id="JAVDUI010000001">
    <property type="protein sequence ID" value="MDR6891250.1"/>
    <property type="molecule type" value="Genomic_DNA"/>
</dbReference>
<keyword evidence="3" id="KW-0663">Pyridoxal phosphate</keyword>
<gene>
    <name evidence="5" type="ORF">J2S35_000190</name>
</gene>
<dbReference type="PANTHER" id="PTHR48097">
    <property type="entry name" value="L-THREONINE ALDOLASE-RELATED"/>
    <property type="match status" value="1"/>
</dbReference>
<dbReference type="InterPro" id="IPR015422">
    <property type="entry name" value="PyrdxlP-dep_Trfase_small"/>
</dbReference>